<sequence>MRQSLKGRALRHFTLRSNMTLIVLLGSLLVRWIEGVLLRRQRKCKTIEEFAPPRKILESTTATFLPFFVLFPARESGSKKGSLLPSQCLLTLYVVVGIPTFMPPWSKSQACAEAKQKLARRTFSSLPCPLPWPRERLHPFPSVALLVSQG</sequence>
<gene>
    <name evidence="1" type="ORF">CB5_LOCUS19101</name>
</gene>
<accession>A0A6V7PYQ7</accession>
<protein>
    <submittedName>
        <fullName evidence="1">Uncharacterized protein</fullName>
    </submittedName>
</protein>
<proteinExistence type="predicted"/>
<reference evidence="1" key="1">
    <citation type="submission" date="2020-07" db="EMBL/GenBank/DDBJ databases">
        <authorList>
            <person name="Lin J."/>
        </authorList>
    </citation>
    <scope>NUCLEOTIDE SEQUENCE</scope>
</reference>
<dbReference type="AlphaFoldDB" id="A0A6V7PYQ7"/>
<organism evidence="1">
    <name type="scientific">Ananas comosus var. bracteatus</name>
    <name type="common">red pineapple</name>
    <dbReference type="NCBI Taxonomy" id="296719"/>
    <lineage>
        <taxon>Eukaryota</taxon>
        <taxon>Viridiplantae</taxon>
        <taxon>Streptophyta</taxon>
        <taxon>Embryophyta</taxon>
        <taxon>Tracheophyta</taxon>
        <taxon>Spermatophyta</taxon>
        <taxon>Magnoliopsida</taxon>
        <taxon>Liliopsida</taxon>
        <taxon>Poales</taxon>
        <taxon>Bromeliaceae</taxon>
        <taxon>Bromelioideae</taxon>
        <taxon>Ananas</taxon>
    </lineage>
</organism>
<name>A0A6V7PYQ7_ANACO</name>
<dbReference type="EMBL" id="LR862153">
    <property type="protein sequence ID" value="CAD1835890.1"/>
    <property type="molecule type" value="Genomic_DNA"/>
</dbReference>
<evidence type="ECO:0000313" key="1">
    <source>
        <dbReference type="EMBL" id="CAD1835890.1"/>
    </source>
</evidence>